<comment type="subcellular location">
    <subcellularLocation>
        <location evidence="2">Cell membrane</location>
    </subcellularLocation>
</comment>
<protein>
    <submittedName>
        <fullName evidence="10">AAEL011222-PA</fullName>
    </submittedName>
</protein>
<evidence type="ECO:0000313" key="10">
    <source>
        <dbReference type="EMBL" id="EAT36719.1"/>
    </source>
</evidence>
<comment type="function">
    <text evidence="1">Plays an olfactory role that is not restricted to pheromone sensitivity.</text>
</comment>
<evidence type="ECO:0000256" key="4">
    <source>
        <dbReference type="ARBA" id="ARBA00022475"/>
    </source>
</evidence>
<reference evidence="10" key="1">
    <citation type="submission" date="2005-10" db="EMBL/GenBank/DDBJ databases">
        <authorList>
            <person name="Loftus B.J."/>
            <person name="Nene V.M."/>
            <person name="Hannick L.I."/>
            <person name="Bidwell S."/>
            <person name="Haas B."/>
            <person name="Amedeo P."/>
            <person name="Orvis J."/>
            <person name="Wortman J.R."/>
            <person name="White O.R."/>
            <person name="Salzberg S."/>
            <person name="Shumway M."/>
            <person name="Koo H."/>
            <person name="Zhao Y."/>
            <person name="Holmes M."/>
            <person name="Miller J."/>
            <person name="Schatz M."/>
            <person name="Pop M."/>
            <person name="Pai G."/>
            <person name="Utterback T."/>
            <person name="Rogers Y.-H."/>
            <person name="Kravitz S."/>
            <person name="Fraser C.M."/>
        </authorList>
    </citation>
    <scope>NUCLEOTIDE SEQUENCE</scope>
    <source>
        <strain evidence="10">Liverpool</strain>
    </source>
</reference>
<evidence type="ECO:0000256" key="7">
    <source>
        <dbReference type="ARBA" id="ARBA00023136"/>
    </source>
</evidence>
<accession>A0A1S4FSX1</accession>
<reference evidence="10" key="3">
    <citation type="submission" date="2012-09" db="EMBL/GenBank/DDBJ databases">
        <authorList>
            <consortium name="VectorBase"/>
        </authorList>
    </citation>
    <scope>NUCLEOTIDE SEQUENCE</scope>
    <source>
        <strain evidence="10">Liverpool</strain>
    </source>
</reference>
<dbReference type="OMA" id="KSMCRAQ"/>
<comment type="similarity">
    <text evidence="3">Belongs to the CD36 family.</text>
</comment>
<keyword evidence="7 9" id="KW-0472">Membrane</keyword>
<evidence type="ECO:0000256" key="2">
    <source>
        <dbReference type="ARBA" id="ARBA00004236"/>
    </source>
</evidence>
<dbReference type="PANTHER" id="PTHR11923:SF67">
    <property type="entry name" value="RE68569P"/>
    <property type="match status" value="1"/>
</dbReference>
<dbReference type="AlphaFoldDB" id="A0A1S4FSX1"/>
<dbReference type="PANTHER" id="PTHR11923">
    <property type="entry name" value="SCAVENGER RECEPTOR CLASS B TYPE-1 SR-B1"/>
    <property type="match status" value="1"/>
</dbReference>
<feature type="transmembrane region" description="Helical" evidence="9">
    <location>
        <begin position="499"/>
        <end position="521"/>
    </location>
</feature>
<sequence>MKQIMNVFGNRYNSVRTNDCDNGRFESFAANRRNLTRQFSIVDSFFHQRKEGERTRYPKYNFFLMAVGLILICLGVMSHMCNPYMLIFKWKLIFENGGEIFELWRTPPVDLYIKIFLFNVTNAEQYLEGTAEKMVFDEVGPYVYRELLSHENITFYDNGTLYTKPSHPLVFQAHLSAGHKEDDVFYLPNIALLSIAQVASKHNYLIRLPLNLLIRQTKTVPLEKQTARQFMFGYETTLTTLGNTFLPNWISFNKVGLIDRMYDFDNDFETFYTGVDDESLSGLYESYLGSPKLAQWEGDHCSNIRNASDGTKFKSFIKDEEQLLFFRKSMCRAQRMVQTGSNHEVDGLQATKFVFEENALDNGQIDARNKCFCRKGQCLARGLIDVTDCYYGFPIALSYPHFHDSDPSLLTKVIGLHPNESLHSSFFMINAVSGLPLKLSVKFQINMAMGDISNMAECERFANIVIPTLWFEITMLQLPRGLRNRFLFYLKYLRIFDRIMYFLLLVGGSLLLLYAVIRVALSVSLSLTSNNISRKNKKISKSERCAENRRHSLLKNNSSKLEKGSVQEREHFLT</sequence>
<evidence type="ECO:0000256" key="1">
    <source>
        <dbReference type="ARBA" id="ARBA00003156"/>
    </source>
</evidence>
<keyword evidence="5 9" id="KW-0812">Transmembrane</keyword>
<dbReference type="EMBL" id="CH477739">
    <property type="protein sequence ID" value="EAT36719.1"/>
    <property type="molecule type" value="Genomic_DNA"/>
</dbReference>
<feature type="transmembrane region" description="Helical" evidence="9">
    <location>
        <begin position="60"/>
        <end position="80"/>
    </location>
</feature>
<evidence type="ECO:0000256" key="9">
    <source>
        <dbReference type="SAM" id="Phobius"/>
    </source>
</evidence>
<dbReference type="InterPro" id="IPR002159">
    <property type="entry name" value="CD36_fam"/>
</dbReference>
<evidence type="ECO:0000256" key="3">
    <source>
        <dbReference type="ARBA" id="ARBA00010532"/>
    </source>
</evidence>
<proteinExistence type="inferred from homology"/>
<dbReference type="Pfam" id="PF01130">
    <property type="entry name" value="CD36"/>
    <property type="match status" value="1"/>
</dbReference>
<name>A0A1S4FSX1_AEDAE</name>
<dbReference type="PRINTS" id="PR01609">
    <property type="entry name" value="CD36FAMILY"/>
</dbReference>
<dbReference type="GO" id="GO:0005886">
    <property type="term" value="C:plasma membrane"/>
    <property type="evidence" value="ECO:0007669"/>
    <property type="project" value="UniProtKB-SubCell"/>
</dbReference>
<organism evidence="10 11">
    <name type="scientific">Aedes aegypti</name>
    <name type="common">Yellowfever mosquito</name>
    <name type="synonym">Culex aegypti</name>
    <dbReference type="NCBI Taxonomy" id="7159"/>
    <lineage>
        <taxon>Eukaryota</taxon>
        <taxon>Metazoa</taxon>
        <taxon>Ecdysozoa</taxon>
        <taxon>Arthropoda</taxon>
        <taxon>Hexapoda</taxon>
        <taxon>Insecta</taxon>
        <taxon>Pterygota</taxon>
        <taxon>Neoptera</taxon>
        <taxon>Endopterygota</taxon>
        <taxon>Diptera</taxon>
        <taxon>Nematocera</taxon>
        <taxon>Culicoidea</taxon>
        <taxon>Culicidae</taxon>
        <taxon>Culicinae</taxon>
        <taxon>Aedini</taxon>
        <taxon>Aedes</taxon>
        <taxon>Stegomyia</taxon>
    </lineage>
</organism>
<dbReference type="Proteomes" id="UP000682892">
    <property type="component" value="Unassembled WGS sequence"/>
</dbReference>
<evidence type="ECO:0000256" key="8">
    <source>
        <dbReference type="ARBA" id="ARBA00023180"/>
    </source>
</evidence>
<dbReference type="GeneID" id="5574548"/>
<evidence type="ECO:0000256" key="5">
    <source>
        <dbReference type="ARBA" id="ARBA00022692"/>
    </source>
</evidence>
<dbReference type="GO" id="GO:0005044">
    <property type="term" value="F:scavenger receptor activity"/>
    <property type="evidence" value="ECO:0007669"/>
    <property type="project" value="TreeGrafter"/>
</dbReference>
<dbReference type="GO" id="GO:0005737">
    <property type="term" value="C:cytoplasm"/>
    <property type="evidence" value="ECO:0007669"/>
    <property type="project" value="TreeGrafter"/>
</dbReference>
<gene>
    <name evidence="10" type="primary">SCRB5</name>
    <name evidence="10" type="ORF">AaeL_AAEL011222</name>
</gene>
<dbReference type="OrthoDB" id="18585at2759"/>
<keyword evidence="6 9" id="KW-1133">Transmembrane helix</keyword>
<evidence type="ECO:0000313" key="11">
    <source>
        <dbReference type="Proteomes" id="UP000682892"/>
    </source>
</evidence>
<reference evidence="10" key="2">
    <citation type="journal article" date="2007" name="Science">
        <title>Genome sequence of Aedes aegypti, a major arbovirus vector.</title>
        <authorList>
            <person name="Nene V."/>
            <person name="Wortman J.R."/>
            <person name="Lawson D."/>
            <person name="Haas B."/>
            <person name="Kodira C."/>
            <person name="Tu Z.J."/>
            <person name="Loftus B."/>
            <person name="Xi Z."/>
            <person name="Megy K."/>
            <person name="Grabherr M."/>
            <person name="Ren Q."/>
            <person name="Zdobnov E.M."/>
            <person name="Lobo N.F."/>
            <person name="Campbell K.S."/>
            <person name="Brown S.E."/>
            <person name="Bonaldo M.F."/>
            <person name="Zhu J."/>
            <person name="Sinkins S.P."/>
            <person name="Hogenkamp D.G."/>
            <person name="Amedeo P."/>
            <person name="Arensburger P."/>
            <person name="Atkinson P.W."/>
            <person name="Bidwell S."/>
            <person name="Biedler J."/>
            <person name="Birney E."/>
            <person name="Bruggner R.V."/>
            <person name="Costas J."/>
            <person name="Coy M.R."/>
            <person name="Crabtree J."/>
            <person name="Crawford M."/>
            <person name="Debruyn B."/>
            <person name="Decaprio D."/>
            <person name="Eiglmeier K."/>
            <person name="Eisenstadt E."/>
            <person name="El-Dorry H."/>
            <person name="Gelbart W.M."/>
            <person name="Gomes S.L."/>
            <person name="Hammond M."/>
            <person name="Hannick L.I."/>
            <person name="Hogan J.R."/>
            <person name="Holmes M.H."/>
            <person name="Jaffe D."/>
            <person name="Johnston J.S."/>
            <person name="Kennedy R.C."/>
            <person name="Koo H."/>
            <person name="Kravitz S."/>
            <person name="Kriventseva E.V."/>
            <person name="Kulp D."/>
            <person name="Labutti K."/>
            <person name="Lee E."/>
            <person name="Li S."/>
            <person name="Lovin D.D."/>
            <person name="Mao C."/>
            <person name="Mauceli E."/>
            <person name="Menck C.F."/>
            <person name="Miller J.R."/>
            <person name="Montgomery P."/>
            <person name="Mori A."/>
            <person name="Nascimento A.L."/>
            <person name="Naveira H.F."/>
            <person name="Nusbaum C."/>
            <person name="O'leary S."/>
            <person name="Orvis J."/>
            <person name="Pertea M."/>
            <person name="Quesneville H."/>
            <person name="Reidenbach K.R."/>
            <person name="Rogers Y.H."/>
            <person name="Roth C.W."/>
            <person name="Schneider J.R."/>
            <person name="Schatz M."/>
            <person name="Shumway M."/>
            <person name="Stanke M."/>
            <person name="Stinson E.O."/>
            <person name="Tubio J.M."/>
            <person name="Vanzee J.P."/>
            <person name="Verjovski-Almeida S."/>
            <person name="Werner D."/>
            <person name="White O."/>
            <person name="Wyder S."/>
            <person name="Zeng Q."/>
            <person name="Zhao Q."/>
            <person name="Zhao Y."/>
            <person name="Hill C.A."/>
            <person name="Raikhel A.S."/>
            <person name="Soares M.B."/>
            <person name="Knudson D.L."/>
            <person name="Lee N.H."/>
            <person name="Galagan J."/>
            <person name="Salzberg S.L."/>
            <person name="Paulsen I.T."/>
            <person name="Dimopoulos G."/>
            <person name="Collins F.H."/>
            <person name="Birren B."/>
            <person name="Fraser-Liggett C.M."/>
            <person name="Severson D.W."/>
        </authorList>
    </citation>
    <scope>NUCLEOTIDE SEQUENCE [LARGE SCALE GENOMIC DNA]</scope>
    <source>
        <strain evidence="10">Liverpool</strain>
    </source>
</reference>
<dbReference type="KEGG" id="aag:5574548"/>
<dbReference type="HOGENOM" id="CLU_019853_2_0_1"/>
<keyword evidence="4" id="KW-1003">Cell membrane</keyword>
<evidence type="ECO:0000256" key="6">
    <source>
        <dbReference type="ARBA" id="ARBA00022989"/>
    </source>
</evidence>
<keyword evidence="8" id="KW-0325">Glycoprotein</keyword>